<accession>A0A7G9GPM3</accession>
<proteinExistence type="predicted"/>
<reference evidence="1 2" key="1">
    <citation type="submission" date="2020-08" db="EMBL/GenBank/DDBJ databases">
        <authorList>
            <person name="Liu C."/>
            <person name="Sun Q."/>
        </authorList>
    </citation>
    <scope>NUCLEOTIDE SEQUENCE [LARGE SCALE GENOMIC DNA]</scope>
    <source>
        <strain evidence="1 2">NSJ-61</strain>
    </source>
</reference>
<organism evidence="1 2">
    <name type="scientific">[Eubacterium] hominis</name>
    <dbReference type="NCBI Taxonomy" id="2764325"/>
    <lineage>
        <taxon>Bacteria</taxon>
        <taxon>Bacillati</taxon>
        <taxon>Bacillota</taxon>
        <taxon>Erysipelotrichia</taxon>
        <taxon>Erysipelotrichales</taxon>
        <taxon>Erysipelotrichaceae</taxon>
        <taxon>Amedibacillus</taxon>
    </lineage>
</organism>
<keyword evidence="2" id="KW-1185">Reference proteome</keyword>
<dbReference type="AlphaFoldDB" id="A0A7G9GPM3"/>
<name>A0A7G9GPM3_9FIRM</name>
<gene>
    <name evidence="1" type="ORF">H9Q80_02050</name>
</gene>
<protein>
    <submittedName>
        <fullName evidence="1">Uncharacterized protein</fullName>
    </submittedName>
</protein>
<dbReference type="KEGG" id="ehn:H9Q80_02050"/>
<dbReference type="Proteomes" id="UP000515856">
    <property type="component" value="Chromosome"/>
</dbReference>
<dbReference type="EMBL" id="CP060636">
    <property type="protein sequence ID" value="QNM12755.1"/>
    <property type="molecule type" value="Genomic_DNA"/>
</dbReference>
<evidence type="ECO:0000313" key="2">
    <source>
        <dbReference type="Proteomes" id="UP000515856"/>
    </source>
</evidence>
<sequence length="86" mass="9437">MANITVDGSKNVNFNKQIKVDGVPAVTFTADINTANPDQVNGMTPYINDQVLYKENRTAIKAEITKCEDEVYAEQEKMLAEIAGGK</sequence>
<dbReference type="RefSeq" id="WP_117455349.1">
    <property type="nucleotide sequence ID" value="NZ_CP060636.1"/>
</dbReference>
<evidence type="ECO:0000313" key="1">
    <source>
        <dbReference type="EMBL" id="QNM12755.1"/>
    </source>
</evidence>